<accession>A0A3B0T457</accession>
<dbReference type="CDD" id="cd00371">
    <property type="entry name" value="HMA"/>
    <property type="match status" value="1"/>
</dbReference>
<dbReference type="AlphaFoldDB" id="A0A3B0T457"/>
<feature type="domain" description="HMA" evidence="1">
    <location>
        <begin position="23"/>
        <end position="90"/>
    </location>
</feature>
<evidence type="ECO:0000259" key="1">
    <source>
        <dbReference type="PROSITE" id="PS50846"/>
    </source>
</evidence>
<evidence type="ECO:0000313" key="2">
    <source>
        <dbReference type="EMBL" id="VAW01716.1"/>
    </source>
</evidence>
<name>A0A3B0T457_9ZZZZ</name>
<dbReference type="InterPro" id="IPR036163">
    <property type="entry name" value="HMA_dom_sf"/>
</dbReference>
<gene>
    <name evidence="2" type="ORF">MNBD_ALPHA06-2119</name>
</gene>
<dbReference type="GO" id="GO:0046872">
    <property type="term" value="F:metal ion binding"/>
    <property type="evidence" value="ECO:0007669"/>
    <property type="project" value="InterPro"/>
</dbReference>
<dbReference type="EMBL" id="UOEE01000326">
    <property type="protein sequence ID" value="VAW01716.1"/>
    <property type="molecule type" value="Genomic_DNA"/>
</dbReference>
<dbReference type="SUPFAM" id="SSF55008">
    <property type="entry name" value="HMA, heavy metal-associated domain"/>
    <property type="match status" value="1"/>
</dbReference>
<protein>
    <recommendedName>
        <fullName evidence="1">HMA domain-containing protein</fullName>
    </recommendedName>
</protein>
<dbReference type="Gene3D" id="3.30.70.100">
    <property type="match status" value="1"/>
</dbReference>
<sequence>MKLLPITTGLFMLFAGSTMAADVQYDMRIDGITCPFCVATSAKALKKIDGVKQVGSDLEEGIIKVCADEKVKFTDEQMTKLFVEKGFTYRSMTKANSCSSEDFAAKSDD</sequence>
<organism evidence="2">
    <name type="scientific">hydrothermal vent metagenome</name>
    <dbReference type="NCBI Taxonomy" id="652676"/>
    <lineage>
        <taxon>unclassified sequences</taxon>
        <taxon>metagenomes</taxon>
        <taxon>ecological metagenomes</taxon>
    </lineage>
</organism>
<proteinExistence type="predicted"/>
<dbReference type="InterPro" id="IPR006121">
    <property type="entry name" value="HMA_dom"/>
</dbReference>
<dbReference type="PROSITE" id="PS50846">
    <property type="entry name" value="HMA_2"/>
    <property type="match status" value="1"/>
</dbReference>
<reference evidence="2" key="1">
    <citation type="submission" date="2018-06" db="EMBL/GenBank/DDBJ databases">
        <authorList>
            <person name="Zhirakovskaya E."/>
        </authorList>
    </citation>
    <scope>NUCLEOTIDE SEQUENCE</scope>
</reference>